<reference evidence="1" key="1">
    <citation type="submission" date="2014-09" db="EMBL/GenBank/DDBJ databases">
        <authorList>
            <person name="Magalhaes I.L.F."/>
            <person name="Oliveira U."/>
            <person name="Santos F.R."/>
            <person name="Vidigal T.H.D.A."/>
            <person name="Brescovit A.D."/>
            <person name="Santos A.J."/>
        </authorList>
    </citation>
    <scope>NUCLEOTIDE SEQUENCE</scope>
    <source>
        <tissue evidence="1">Shoot tissue taken approximately 20 cm above the soil surface</tissue>
    </source>
</reference>
<accession>A0A0A8YPR0</accession>
<sequence>MKALIRLRPDAKAHTTKNSKCLCKVPESLWMRCLLALMGLLTIFDQLVFCPTLTTRERSSFSMLLTVAYGK</sequence>
<proteinExistence type="predicted"/>
<name>A0A0A8YPR0_ARUDO</name>
<protein>
    <submittedName>
        <fullName evidence="1">Uncharacterized protein</fullName>
    </submittedName>
</protein>
<dbReference type="AlphaFoldDB" id="A0A0A8YPR0"/>
<evidence type="ECO:0000313" key="1">
    <source>
        <dbReference type="EMBL" id="JAD28271.1"/>
    </source>
</evidence>
<organism evidence="1">
    <name type="scientific">Arundo donax</name>
    <name type="common">Giant reed</name>
    <name type="synonym">Donax arundinaceus</name>
    <dbReference type="NCBI Taxonomy" id="35708"/>
    <lineage>
        <taxon>Eukaryota</taxon>
        <taxon>Viridiplantae</taxon>
        <taxon>Streptophyta</taxon>
        <taxon>Embryophyta</taxon>
        <taxon>Tracheophyta</taxon>
        <taxon>Spermatophyta</taxon>
        <taxon>Magnoliopsida</taxon>
        <taxon>Liliopsida</taxon>
        <taxon>Poales</taxon>
        <taxon>Poaceae</taxon>
        <taxon>PACMAD clade</taxon>
        <taxon>Arundinoideae</taxon>
        <taxon>Arundineae</taxon>
        <taxon>Arundo</taxon>
    </lineage>
</organism>
<reference evidence="1" key="2">
    <citation type="journal article" date="2015" name="Data Brief">
        <title>Shoot transcriptome of the giant reed, Arundo donax.</title>
        <authorList>
            <person name="Barrero R.A."/>
            <person name="Guerrero F.D."/>
            <person name="Moolhuijzen P."/>
            <person name="Goolsby J.A."/>
            <person name="Tidwell J."/>
            <person name="Bellgard S.E."/>
            <person name="Bellgard M.I."/>
        </authorList>
    </citation>
    <scope>NUCLEOTIDE SEQUENCE</scope>
    <source>
        <tissue evidence="1">Shoot tissue taken approximately 20 cm above the soil surface</tissue>
    </source>
</reference>
<dbReference type="EMBL" id="GBRH01269624">
    <property type="protein sequence ID" value="JAD28271.1"/>
    <property type="molecule type" value="Transcribed_RNA"/>
</dbReference>